<name>A0A368FC01_ANCCA</name>
<sequence>MSVPERCRQNSTNQVASINIYGKSTTLRSYIRAFDEGIASRIKRCEKFNGVGFVDSEVLPNNGPAHPRPSNNRANFLSIAASLFATTKKRLQQSLRSSGGDLDIMDLVGF</sequence>
<organism evidence="1 2">
    <name type="scientific">Ancylostoma caninum</name>
    <name type="common">Dog hookworm</name>
    <dbReference type="NCBI Taxonomy" id="29170"/>
    <lineage>
        <taxon>Eukaryota</taxon>
        <taxon>Metazoa</taxon>
        <taxon>Ecdysozoa</taxon>
        <taxon>Nematoda</taxon>
        <taxon>Chromadorea</taxon>
        <taxon>Rhabditida</taxon>
        <taxon>Rhabditina</taxon>
        <taxon>Rhabditomorpha</taxon>
        <taxon>Strongyloidea</taxon>
        <taxon>Ancylostomatidae</taxon>
        <taxon>Ancylostomatinae</taxon>
        <taxon>Ancylostoma</taxon>
    </lineage>
</organism>
<keyword evidence="2" id="KW-1185">Reference proteome</keyword>
<evidence type="ECO:0000313" key="1">
    <source>
        <dbReference type="EMBL" id="RCN28539.1"/>
    </source>
</evidence>
<gene>
    <name evidence="1" type="ORF">ANCCAN_25717</name>
</gene>
<evidence type="ECO:0000313" key="2">
    <source>
        <dbReference type="Proteomes" id="UP000252519"/>
    </source>
</evidence>
<dbReference type="EMBL" id="JOJR01002515">
    <property type="protein sequence ID" value="RCN28539.1"/>
    <property type="molecule type" value="Genomic_DNA"/>
</dbReference>
<reference evidence="1 2" key="1">
    <citation type="submission" date="2014-10" db="EMBL/GenBank/DDBJ databases">
        <title>Draft genome of the hookworm Ancylostoma caninum.</title>
        <authorList>
            <person name="Mitreva M."/>
        </authorList>
    </citation>
    <scope>NUCLEOTIDE SEQUENCE [LARGE SCALE GENOMIC DNA]</scope>
    <source>
        <strain evidence="1 2">Baltimore</strain>
    </source>
</reference>
<accession>A0A368FC01</accession>
<comment type="caution">
    <text evidence="1">The sequence shown here is derived from an EMBL/GenBank/DDBJ whole genome shotgun (WGS) entry which is preliminary data.</text>
</comment>
<dbReference type="AlphaFoldDB" id="A0A368FC01"/>
<protein>
    <submittedName>
        <fullName evidence="1">Uncharacterized protein</fullName>
    </submittedName>
</protein>
<dbReference type="Proteomes" id="UP000252519">
    <property type="component" value="Unassembled WGS sequence"/>
</dbReference>
<proteinExistence type="predicted"/>